<name>A0A919T737_9ACTN</name>
<keyword evidence="2" id="KW-1133">Transmembrane helix</keyword>
<dbReference type="RefSeq" id="WP_213006289.1">
    <property type="nucleotide sequence ID" value="NZ_BOQN01000027.1"/>
</dbReference>
<comment type="caution">
    <text evidence="3">The sequence shown here is derived from an EMBL/GenBank/DDBJ whole genome shotgun (WGS) entry which is preliminary data.</text>
</comment>
<feature type="region of interest" description="Disordered" evidence="1">
    <location>
        <begin position="62"/>
        <end position="85"/>
    </location>
</feature>
<protein>
    <submittedName>
        <fullName evidence="3">Uncharacterized protein</fullName>
    </submittedName>
</protein>
<evidence type="ECO:0000256" key="2">
    <source>
        <dbReference type="SAM" id="Phobius"/>
    </source>
</evidence>
<evidence type="ECO:0000256" key="1">
    <source>
        <dbReference type="SAM" id="MobiDB-lite"/>
    </source>
</evidence>
<evidence type="ECO:0000313" key="4">
    <source>
        <dbReference type="Proteomes" id="UP000677082"/>
    </source>
</evidence>
<accession>A0A919T737</accession>
<gene>
    <name evidence="3" type="ORF">Ato02nite_021460</name>
</gene>
<feature type="transmembrane region" description="Helical" evidence="2">
    <location>
        <begin position="6"/>
        <end position="28"/>
    </location>
</feature>
<sequence length="85" mass="9612">MTPPQILTFIVGVWLVGSGIGAGLFLLLGRRIYGRGVEHGRRLTEVAHSWRGEPVVPPVPRRRWSRLDRKQAPAPQPRRPVFHDS</sequence>
<evidence type="ECO:0000313" key="3">
    <source>
        <dbReference type="EMBL" id="GIM90353.1"/>
    </source>
</evidence>
<keyword evidence="2" id="KW-0472">Membrane</keyword>
<dbReference type="EMBL" id="BOQN01000027">
    <property type="protein sequence ID" value="GIM90353.1"/>
    <property type="molecule type" value="Genomic_DNA"/>
</dbReference>
<organism evidence="3 4">
    <name type="scientific">Paractinoplanes toevensis</name>
    <dbReference type="NCBI Taxonomy" id="571911"/>
    <lineage>
        <taxon>Bacteria</taxon>
        <taxon>Bacillati</taxon>
        <taxon>Actinomycetota</taxon>
        <taxon>Actinomycetes</taxon>
        <taxon>Micromonosporales</taxon>
        <taxon>Micromonosporaceae</taxon>
        <taxon>Paractinoplanes</taxon>
    </lineage>
</organism>
<reference evidence="3 4" key="1">
    <citation type="submission" date="2021-03" db="EMBL/GenBank/DDBJ databases">
        <title>Whole genome shotgun sequence of Actinoplanes toevensis NBRC 105298.</title>
        <authorList>
            <person name="Komaki H."/>
            <person name="Tamura T."/>
        </authorList>
    </citation>
    <scope>NUCLEOTIDE SEQUENCE [LARGE SCALE GENOMIC DNA]</scope>
    <source>
        <strain evidence="3 4">NBRC 105298</strain>
    </source>
</reference>
<keyword evidence="4" id="KW-1185">Reference proteome</keyword>
<dbReference type="Proteomes" id="UP000677082">
    <property type="component" value="Unassembled WGS sequence"/>
</dbReference>
<keyword evidence="2" id="KW-0812">Transmembrane</keyword>
<dbReference type="AlphaFoldDB" id="A0A919T737"/>
<proteinExistence type="predicted"/>